<feature type="region of interest" description="Disordered" evidence="1">
    <location>
        <begin position="335"/>
        <end position="379"/>
    </location>
</feature>
<feature type="compositionally biased region" description="Acidic residues" evidence="1">
    <location>
        <begin position="520"/>
        <end position="533"/>
    </location>
</feature>
<name>A0A316YR37_9BASI</name>
<reference evidence="2 3" key="1">
    <citation type="journal article" date="2018" name="Mol. Biol. Evol.">
        <title>Broad Genomic Sampling Reveals a Smut Pathogenic Ancestry of the Fungal Clade Ustilaginomycotina.</title>
        <authorList>
            <person name="Kijpornyongpan T."/>
            <person name="Mondo S.J."/>
            <person name="Barry K."/>
            <person name="Sandor L."/>
            <person name="Lee J."/>
            <person name="Lipzen A."/>
            <person name="Pangilinan J."/>
            <person name="LaButti K."/>
            <person name="Hainaut M."/>
            <person name="Henrissat B."/>
            <person name="Grigoriev I.V."/>
            <person name="Spatafora J.W."/>
            <person name="Aime M.C."/>
        </authorList>
    </citation>
    <scope>NUCLEOTIDE SEQUENCE [LARGE SCALE GENOMIC DNA]</scope>
    <source>
        <strain evidence="2 3">MCA 4198</strain>
    </source>
</reference>
<evidence type="ECO:0000313" key="2">
    <source>
        <dbReference type="EMBL" id="PWN91274.1"/>
    </source>
</evidence>
<organism evidence="2 3">
    <name type="scientific">Acaromyces ingoldii</name>
    <dbReference type="NCBI Taxonomy" id="215250"/>
    <lineage>
        <taxon>Eukaryota</taxon>
        <taxon>Fungi</taxon>
        <taxon>Dikarya</taxon>
        <taxon>Basidiomycota</taxon>
        <taxon>Ustilaginomycotina</taxon>
        <taxon>Exobasidiomycetes</taxon>
        <taxon>Exobasidiales</taxon>
        <taxon>Cryptobasidiaceae</taxon>
        <taxon>Acaromyces</taxon>
    </lineage>
</organism>
<dbReference type="InParanoid" id="A0A316YR37"/>
<accession>A0A316YR37</accession>
<dbReference type="EMBL" id="KZ819635">
    <property type="protein sequence ID" value="PWN91274.1"/>
    <property type="molecule type" value="Genomic_DNA"/>
</dbReference>
<keyword evidence="3" id="KW-1185">Reference proteome</keyword>
<dbReference type="AlphaFoldDB" id="A0A316YR37"/>
<sequence length="575" mass="63623">MTSNDNQGRLGDALSYLSYNGHNGLSSADASEKLEETRTTLARPKSATLLSDKSSRRRSPPRLPNELLEIIFHHAILLDKTMLHNLALLSRDWHASLNPLLYQCPALEDRIQMYRFARTLSDEAAAADDEKDGDVQHAEAATPSRLATHVSDLSFGFRRRTHEASSYLDGTNADLACVVLDRCRRYGGRLHRGLFRAHGDGAFKSGLTSVCLGTLKELTVAGLNEEALGAVIQALNVPHVPHIPDPTHSGHDQDGEPPAQVTRVCMSGDVVRSMGVRIEERRLRSGEVVCNLEDDTQLRRLHITSISEDIFKHMRVPVSNLTHLVLSLPSTKGIYAPPGQPGTSVSSGSNNNNNNNNHTQQQQQSQTQQTTPLPQYHHHHLPSTRLLSRFLILQTLGPRIRPTREVIEGEVAALRAHTSVELERTMAGNRIFLQFRRLERLVIVAEASLLRYIMTELAPLDDERLHFRVAKDVKGDRIWQGPLSCDDLEAGVAAEWDRASLTASPSGPGRRKQRGARDGEVEDEDLEAPWKDEEEDLLGATSANIAELSRRIDARGSGQPDFWSMGGSALGYGGW</sequence>
<feature type="region of interest" description="Disordered" evidence="1">
    <location>
        <begin position="499"/>
        <end position="533"/>
    </location>
</feature>
<dbReference type="GeneID" id="37045816"/>
<gene>
    <name evidence="2" type="ORF">FA10DRAFT_284219</name>
</gene>
<protein>
    <submittedName>
        <fullName evidence="2">Uncharacterized protein</fullName>
    </submittedName>
</protein>
<feature type="compositionally biased region" description="Low complexity" evidence="1">
    <location>
        <begin position="343"/>
        <end position="371"/>
    </location>
</feature>
<proteinExistence type="predicted"/>
<feature type="region of interest" description="Disordered" evidence="1">
    <location>
        <begin position="28"/>
        <end position="61"/>
    </location>
</feature>
<evidence type="ECO:0000313" key="3">
    <source>
        <dbReference type="Proteomes" id="UP000245768"/>
    </source>
</evidence>
<dbReference type="Proteomes" id="UP000245768">
    <property type="component" value="Unassembled WGS sequence"/>
</dbReference>
<evidence type="ECO:0000256" key="1">
    <source>
        <dbReference type="SAM" id="MobiDB-lite"/>
    </source>
</evidence>
<dbReference type="RefSeq" id="XP_025378472.1">
    <property type="nucleotide sequence ID" value="XM_025523900.1"/>
</dbReference>